<gene>
    <name evidence="1" type="ORF">IFR04_015364</name>
</gene>
<proteinExistence type="predicted"/>
<accession>A0A8H7T0X8</accession>
<keyword evidence="2" id="KW-1185">Reference proteome</keyword>
<dbReference type="EMBL" id="JAFJYH010000468">
    <property type="protein sequence ID" value="KAG4411504.1"/>
    <property type="molecule type" value="Genomic_DNA"/>
</dbReference>
<evidence type="ECO:0000313" key="1">
    <source>
        <dbReference type="EMBL" id="KAG4411504.1"/>
    </source>
</evidence>
<evidence type="ECO:0000313" key="2">
    <source>
        <dbReference type="Proteomes" id="UP000664132"/>
    </source>
</evidence>
<name>A0A8H7T0X8_9HELO</name>
<protein>
    <submittedName>
        <fullName evidence="1">Uncharacterized protein</fullName>
    </submittedName>
</protein>
<dbReference type="InterPro" id="IPR009003">
    <property type="entry name" value="Peptidase_S1_PA"/>
</dbReference>
<dbReference type="Proteomes" id="UP000664132">
    <property type="component" value="Unassembled WGS sequence"/>
</dbReference>
<dbReference type="SUPFAM" id="SSF50494">
    <property type="entry name" value="Trypsin-like serine proteases"/>
    <property type="match status" value="1"/>
</dbReference>
<sequence>MATGTKRRFYSSSSEAGGSADYTIEKFVAGKDRFRVAPLNEIPTPWPFEQAQAKASEKANAILQNIKDDVHKICSGAGINATYITMQKIWRKNVPQGAKDCLLVETLDDDPARWLVAATSIKTLLAKTSFEEDECIVEIRNHRKMYSDISFPISNDAQLLACIREVQPKIRSIIDTRATDIWTSIAYHDRKSKFDKSAAKHCVIIYVRPGSSAMFEMIEQLCVAAVKSAQFPTVALSVEILPGMVITSAEGDPRYTRCMFTSDTPKNGDSIGVKGVKPDSGTLGGWVILTHKTDGQVINGIMTPYHVIAKVGSGDRAKNDLEGIGFKGKKYCPKGAIVWPSEYDSDGTIEYCQESVRRGGDANSVAKSKKVLEILTSLKKSDGLGQVRFASGNTRSDKNQVMDWAIIQCKKFQNRPPIGPINQSQIPERIPELLYERNEHSCVKSFGPELVAGDWVLKRGRTTENTHGEVNAVSREVKWEQKGKAVSYELDIVGIGGDFGDRGDSGSWVIDSKFELVGMLIAMDSGASGNHGIVTPIGSLLKDIEARTGYRLSLP</sequence>
<dbReference type="AlphaFoldDB" id="A0A8H7T0X8"/>
<comment type="caution">
    <text evidence="1">The sequence shown here is derived from an EMBL/GenBank/DDBJ whole genome shotgun (WGS) entry which is preliminary data.</text>
</comment>
<dbReference type="OrthoDB" id="5424209at2759"/>
<dbReference type="InterPro" id="IPR012985">
    <property type="entry name" value="Peptidase_S64_Ssy5"/>
</dbReference>
<dbReference type="Pfam" id="PF08192">
    <property type="entry name" value="Peptidase_S64"/>
    <property type="match status" value="1"/>
</dbReference>
<organism evidence="1 2">
    <name type="scientific">Cadophora malorum</name>
    <dbReference type="NCBI Taxonomy" id="108018"/>
    <lineage>
        <taxon>Eukaryota</taxon>
        <taxon>Fungi</taxon>
        <taxon>Dikarya</taxon>
        <taxon>Ascomycota</taxon>
        <taxon>Pezizomycotina</taxon>
        <taxon>Leotiomycetes</taxon>
        <taxon>Helotiales</taxon>
        <taxon>Ploettnerulaceae</taxon>
        <taxon>Cadophora</taxon>
    </lineage>
</organism>
<reference evidence="1" key="1">
    <citation type="submission" date="2021-02" db="EMBL/GenBank/DDBJ databases">
        <title>Genome sequence Cadophora malorum strain M34.</title>
        <authorList>
            <person name="Stefanovic E."/>
            <person name="Vu D."/>
            <person name="Scully C."/>
            <person name="Dijksterhuis J."/>
            <person name="Roader J."/>
            <person name="Houbraken J."/>
        </authorList>
    </citation>
    <scope>NUCLEOTIDE SEQUENCE</scope>
    <source>
        <strain evidence="1">M34</strain>
    </source>
</reference>